<sequence length="358" mass="40407">MDMYMKSLKPIIFTAHSELKTAIPSIKKSHLYEAFAAFCGFKSYAAFQVASEYRVENLEIANRQCFERLQALDFDAGVTLQVCQRIQQAWEQFNIISLDDVYAFYAEASFEEALGETRMLGVLTSFIDANDSEAILVGLVVAATLLAEYEGNPDNRSGEFWYNKKLAGHSLNVIQSDVAEQYQKIVPYRELLTLVLKKFENSNDAVFPIPSSLKPIYDQCGDGHSHCWSGYFYDDPYVVIEAIGYALHCHDEDEPVIPISFYLDWLKAEMIVAPSREGLIEIIEATISETEKWFWYYVGLQDDIDVTKDCYRAINADTGEDYDDYGPAVAVGDDGVALPIISDDLKLKLKTVAQKLIS</sequence>
<reference evidence="1" key="1">
    <citation type="journal article" date="2014" name="Int. J. Syst. Evol. Microbiol.">
        <title>Complete genome sequence of Corynebacterium casei LMG S-19264T (=DSM 44701T), isolated from a smear-ripened cheese.</title>
        <authorList>
            <consortium name="US DOE Joint Genome Institute (JGI-PGF)"/>
            <person name="Walter F."/>
            <person name="Albersmeier A."/>
            <person name="Kalinowski J."/>
            <person name="Ruckert C."/>
        </authorList>
    </citation>
    <scope>NUCLEOTIDE SEQUENCE</scope>
    <source>
        <strain evidence="1">KCTC 32337</strain>
    </source>
</reference>
<comment type="caution">
    <text evidence="1">The sequence shown here is derived from an EMBL/GenBank/DDBJ whole genome shotgun (WGS) entry which is preliminary data.</text>
</comment>
<dbReference type="Proteomes" id="UP000622604">
    <property type="component" value="Unassembled WGS sequence"/>
</dbReference>
<protein>
    <submittedName>
        <fullName evidence="1">Uncharacterized protein</fullName>
    </submittedName>
</protein>
<organism evidence="1 2">
    <name type="scientific">Paraglaciecola chathamensis</name>
    <dbReference type="NCBI Taxonomy" id="368405"/>
    <lineage>
        <taxon>Bacteria</taxon>
        <taxon>Pseudomonadati</taxon>
        <taxon>Pseudomonadota</taxon>
        <taxon>Gammaproteobacteria</taxon>
        <taxon>Alteromonadales</taxon>
        <taxon>Alteromonadaceae</taxon>
        <taxon>Paraglaciecola</taxon>
    </lineage>
</organism>
<gene>
    <name evidence="1" type="ORF">GCM10011274_43560</name>
</gene>
<name>A0A8H9IDM3_9ALTE</name>
<evidence type="ECO:0000313" key="1">
    <source>
        <dbReference type="EMBL" id="GGZ80881.1"/>
    </source>
</evidence>
<accession>A0A8H9IDM3</accession>
<dbReference type="AlphaFoldDB" id="A0A8H9IDM3"/>
<dbReference type="EMBL" id="BMZC01000017">
    <property type="protein sequence ID" value="GGZ80881.1"/>
    <property type="molecule type" value="Genomic_DNA"/>
</dbReference>
<proteinExistence type="predicted"/>
<reference evidence="1" key="2">
    <citation type="submission" date="2020-09" db="EMBL/GenBank/DDBJ databases">
        <authorList>
            <person name="Sun Q."/>
            <person name="Kim S."/>
        </authorList>
    </citation>
    <scope>NUCLEOTIDE SEQUENCE</scope>
    <source>
        <strain evidence="1">KCTC 32337</strain>
    </source>
</reference>
<evidence type="ECO:0000313" key="2">
    <source>
        <dbReference type="Proteomes" id="UP000622604"/>
    </source>
</evidence>